<dbReference type="eggNOG" id="ENOG502S5QU">
    <property type="taxonomic scope" value="Eukaryota"/>
</dbReference>
<dbReference type="GO" id="GO:0019171">
    <property type="term" value="F:(3R)-hydroxyacyl-[acyl-carrier-protein] dehydratase activity"/>
    <property type="evidence" value="ECO:0007669"/>
    <property type="project" value="TreeGrafter"/>
</dbReference>
<gene>
    <name evidence="1" type="ORF">PICST_58974</name>
</gene>
<keyword evidence="2" id="KW-1185">Reference proteome</keyword>
<dbReference type="GO" id="GO:0005739">
    <property type="term" value="C:mitochondrion"/>
    <property type="evidence" value="ECO:0007669"/>
    <property type="project" value="TreeGrafter"/>
</dbReference>
<dbReference type="OrthoDB" id="3257538at2759"/>
<dbReference type="PANTHER" id="PTHR28152:SF1">
    <property type="entry name" value="HYDROXYACYL-THIOESTER DEHYDRATASE TYPE 2, MITOCHONDRIAL"/>
    <property type="match status" value="1"/>
</dbReference>
<dbReference type="Gene3D" id="3.10.129.10">
    <property type="entry name" value="Hotdog Thioesterase"/>
    <property type="match status" value="1"/>
</dbReference>
<name>A3LTK5_PICST</name>
<evidence type="ECO:0000313" key="1">
    <source>
        <dbReference type="EMBL" id="ABN66083.2"/>
    </source>
</evidence>
<dbReference type="InterPro" id="IPR029069">
    <property type="entry name" value="HotDog_dom_sf"/>
</dbReference>
<dbReference type="PANTHER" id="PTHR28152">
    <property type="entry name" value="HYDROXYACYL-THIOESTER DEHYDRATASE TYPE 2, MITOCHONDRIAL"/>
    <property type="match status" value="1"/>
</dbReference>
<dbReference type="STRING" id="322104.A3LTK5"/>
<organism evidence="1 2">
    <name type="scientific">Scheffersomyces stipitis (strain ATCC 58785 / CBS 6054 / NBRC 10063 / NRRL Y-11545)</name>
    <name type="common">Yeast</name>
    <name type="synonym">Pichia stipitis</name>
    <dbReference type="NCBI Taxonomy" id="322104"/>
    <lineage>
        <taxon>Eukaryota</taxon>
        <taxon>Fungi</taxon>
        <taxon>Dikarya</taxon>
        <taxon>Ascomycota</taxon>
        <taxon>Saccharomycotina</taxon>
        <taxon>Pichiomycetes</taxon>
        <taxon>Debaryomycetaceae</taxon>
        <taxon>Scheffersomyces</taxon>
    </lineage>
</organism>
<dbReference type="Proteomes" id="UP000002258">
    <property type="component" value="Chromosome 4"/>
</dbReference>
<sequence length="296" mass="34115">MEILGKNVAEWGIAIKQKQWFIPDTLSVGLSNHLIDLLNKVLPENLYQPRLEIDDGMLGVMYGNGFHFLYNNQANNNLGSDGYDNYQAPTSQGNQLYSRRLWVKGSINFGANIVRASDQLNCIEKIDSVRRLGLSTFVNINRDVTTSTNASVLKEARTLLYTNEPYEFKPMRHSFPNFTFTQEVKLTSSDLLKYSMLTYNMHKIHIDKEHCETVENLPNVIVHGPFMVTLLLYWFRKLYPEASIESINYKNLEPCFVDESFTLASVQKSEYEHNVSIVNVQLGKKYFDGVIKFRQM</sequence>
<dbReference type="RefSeq" id="XP_001384112.2">
    <property type="nucleotide sequence ID" value="XM_001384075.1"/>
</dbReference>
<protein>
    <submittedName>
        <fullName evidence="1">Uncharacterized protein</fullName>
    </submittedName>
</protein>
<evidence type="ECO:0000313" key="2">
    <source>
        <dbReference type="Proteomes" id="UP000002258"/>
    </source>
</evidence>
<dbReference type="EMBL" id="CP000498">
    <property type="protein sequence ID" value="ABN66083.2"/>
    <property type="molecule type" value="Genomic_DNA"/>
</dbReference>
<proteinExistence type="predicted"/>
<dbReference type="InterPro" id="IPR052741">
    <property type="entry name" value="Mitochondrial_HTD2"/>
</dbReference>
<dbReference type="FunCoup" id="A3LTK5">
    <property type="interactions" value="54"/>
</dbReference>
<accession>A3LTK5</accession>
<dbReference type="GeneID" id="4838676"/>
<dbReference type="KEGG" id="pic:PICST_58974"/>
<reference evidence="1 2" key="1">
    <citation type="journal article" date="2007" name="Nat. Biotechnol.">
        <title>Genome sequence of the lignocellulose-bioconverting and xylose-fermenting yeast Pichia stipitis.</title>
        <authorList>
            <person name="Jeffries T.W."/>
            <person name="Grigoriev I.V."/>
            <person name="Grimwood J."/>
            <person name="Laplaza J.M."/>
            <person name="Aerts A."/>
            <person name="Salamov A."/>
            <person name="Schmutz J."/>
            <person name="Lindquist E."/>
            <person name="Dehal P."/>
            <person name="Shapiro H."/>
            <person name="Jin Y.S."/>
            <person name="Passoth V."/>
            <person name="Richardson P.M."/>
        </authorList>
    </citation>
    <scope>NUCLEOTIDE SEQUENCE [LARGE SCALE GENOMIC DNA]</scope>
    <source>
        <strain evidence="2">ATCC 58785 / CBS 6054 / NBRC 10063 / NRRL Y-11545</strain>
    </source>
</reference>
<dbReference type="InParanoid" id="A3LTK5"/>
<dbReference type="AlphaFoldDB" id="A3LTK5"/>
<dbReference type="OMA" id="WDIEERR"/>
<dbReference type="HOGENOM" id="CLU_028690_2_0_1"/>
<dbReference type="SUPFAM" id="SSF54637">
    <property type="entry name" value="Thioesterase/thiol ester dehydrase-isomerase"/>
    <property type="match status" value="1"/>
</dbReference>